<keyword evidence="7" id="KW-0270">Exopolysaccharide synthesis</keyword>
<reference evidence="11" key="2">
    <citation type="submission" date="2021-08" db="EMBL/GenBank/DDBJ databases">
        <authorList>
            <person name="Tani A."/>
            <person name="Ola A."/>
            <person name="Ogura Y."/>
            <person name="Katsura K."/>
            <person name="Hayashi T."/>
        </authorList>
    </citation>
    <scope>NUCLEOTIDE SEQUENCE</scope>
    <source>
        <strain evidence="11">DSM 23674</strain>
    </source>
</reference>
<dbReference type="InterPro" id="IPR017473">
    <property type="entry name" value="Undecaprenyl-P_gluc_Ptfrase"/>
</dbReference>
<feature type="transmembrane region" description="Helical" evidence="9">
    <location>
        <begin position="129"/>
        <end position="150"/>
    </location>
</feature>
<organism evidence="11 12">
    <name type="scientific">Methylobacterium thuringiense</name>
    <dbReference type="NCBI Taxonomy" id="1003091"/>
    <lineage>
        <taxon>Bacteria</taxon>
        <taxon>Pseudomonadati</taxon>
        <taxon>Pseudomonadota</taxon>
        <taxon>Alphaproteobacteria</taxon>
        <taxon>Hyphomicrobiales</taxon>
        <taxon>Methylobacteriaceae</taxon>
        <taxon>Methylobacterium</taxon>
    </lineage>
</organism>
<evidence type="ECO:0000256" key="7">
    <source>
        <dbReference type="ARBA" id="ARBA00023169"/>
    </source>
</evidence>
<feature type="domain" description="Bacterial sugar transferase" evidence="10">
    <location>
        <begin position="325"/>
        <end position="513"/>
    </location>
</feature>
<sequence length="519" mass="56242">MSAFGVRDLLDVAGAPGTAGRSDAQEVGARFSGPPASAQPPAEALAPVLKGPALTPVVLAGCVRGLEVVLLAGLGFAVHRIALAGVVPLGWSYIVAIVAVAGLAAAFFQVGGCYRIGAFRSIAKTAAKLAAGWTMAFLIVATVMVFAKVADHYSRIWLASFYGGGLALLAIERIALFAFTGVQMRKGLFDRRTAIVGGGEAAEELIRSLEASPDSGIKIVGVFDDRGDMRSTDVVAGHPKLGNVSDLVAYARRARIDLIVFTIPISAETRILQMLAKLWVLPIDIRLSAHATKLRLRPRAYSYLGAVPVLDVFDKPLADWDIVLKNVFDKVVAVLALIALAPVMLAVALAVKLGSKGPVLFKQQRYGFNNEQIEVFKFRSMYVDQADYASAKQVTRSDPRVTRVGRIIRKTSLDELPQLFNVLKGNLSLVGPRPHVLQAKAANTLYDQVVDGYFARHKVKPGITGWAQINGWRGETDTSEKLQRRVEHDLYYIENWSILFDLQILATTPFALFKTENAY</sequence>
<dbReference type="PANTHER" id="PTHR30576:SF0">
    <property type="entry name" value="UNDECAPRENYL-PHOSPHATE N-ACETYLGALACTOSAMINYL 1-PHOSPHATE TRANSFERASE-RELATED"/>
    <property type="match status" value="1"/>
</dbReference>
<evidence type="ECO:0000313" key="11">
    <source>
        <dbReference type="EMBL" id="GJE54027.1"/>
    </source>
</evidence>
<proteinExistence type="inferred from homology"/>
<evidence type="ECO:0000256" key="9">
    <source>
        <dbReference type="SAM" id="Phobius"/>
    </source>
</evidence>
<evidence type="ECO:0000256" key="3">
    <source>
        <dbReference type="ARBA" id="ARBA00022679"/>
    </source>
</evidence>
<dbReference type="NCBIfam" id="TIGR03025">
    <property type="entry name" value="EPS_sugtrans"/>
    <property type="match status" value="1"/>
</dbReference>
<feature type="transmembrane region" description="Helical" evidence="9">
    <location>
        <begin position="156"/>
        <end position="182"/>
    </location>
</feature>
<evidence type="ECO:0000259" key="10">
    <source>
        <dbReference type="Pfam" id="PF02397"/>
    </source>
</evidence>
<evidence type="ECO:0000256" key="4">
    <source>
        <dbReference type="ARBA" id="ARBA00022692"/>
    </source>
</evidence>
<dbReference type="InterPro" id="IPR036291">
    <property type="entry name" value="NAD(P)-bd_dom_sf"/>
</dbReference>
<comment type="caution">
    <text evidence="11">The sequence shown here is derived from an EMBL/GenBank/DDBJ whole genome shotgun (WGS) entry which is preliminary data.</text>
</comment>
<dbReference type="EMBL" id="BPRA01000002">
    <property type="protein sequence ID" value="GJE54027.1"/>
    <property type="molecule type" value="Genomic_DNA"/>
</dbReference>
<comment type="subcellular location">
    <subcellularLocation>
        <location evidence="1">Membrane</location>
        <topology evidence="1">Multi-pass membrane protein</topology>
    </subcellularLocation>
</comment>
<keyword evidence="5 9" id="KW-1133">Transmembrane helix</keyword>
<dbReference type="PANTHER" id="PTHR30576">
    <property type="entry name" value="COLANIC BIOSYNTHESIS UDP-GLUCOSE LIPID CARRIER TRANSFERASE"/>
    <property type="match status" value="1"/>
</dbReference>
<reference evidence="11" key="1">
    <citation type="journal article" date="2021" name="Front. Microbiol.">
        <title>Comprehensive Comparative Genomics and Phenotyping of Methylobacterium Species.</title>
        <authorList>
            <person name="Alessa O."/>
            <person name="Ogura Y."/>
            <person name="Fujitani Y."/>
            <person name="Takami H."/>
            <person name="Hayashi T."/>
            <person name="Sahin N."/>
            <person name="Tani A."/>
        </authorList>
    </citation>
    <scope>NUCLEOTIDE SEQUENCE</scope>
    <source>
        <strain evidence="11">DSM 23674</strain>
    </source>
</reference>
<evidence type="ECO:0000313" key="12">
    <source>
        <dbReference type="Proteomes" id="UP001055101"/>
    </source>
</evidence>
<feature type="region of interest" description="Disordered" evidence="8">
    <location>
        <begin position="17"/>
        <end position="38"/>
    </location>
</feature>
<dbReference type="RefSeq" id="WP_147818092.1">
    <property type="nucleotide sequence ID" value="NZ_BPRA01000002.1"/>
</dbReference>
<dbReference type="InterPro" id="IPR003362">
    <property type="entry name" value="Bact_transf"/>
</dbReference>
<accession>A0ABQ4TGW3</accession>
<name>A0ABQ4TGW3_9HYPH</name>
<dbReference type="Gene3D" id="3.40.50.720">
    <property type="entry name" value="NAD(P)-binding Rossmann-like Domain"/>
    <property type="match status" value="1"/>
</dbReference>
<dbReference type="SUPFAM" id="SSF51735">
    <property type="entry name" value="NAD(P)-binding Rossmann-fold domains"/>
    <property type="match status" value="1"/>
</dbReference>
<evidence type="ECO:0000256" key="5">
    <source>
        <dbReference type="ARBA" id="ARBA00022989"/>
    </source>
</evidence>
<dbReference type="Pfam" id="PF13727">
    <property type="entry name" value="CoA_binding_3"/>
    <property type="match status" value="1"/>
</dbReference>
<keyword evidence="4 9" id="KW-0812">Transmembrane</keyword>
<keyword evidence="6 9" id="KW-0472">Membrane</keyword>
<dbReference type="GO" id="GO:0016740">
    <property type="term" value="F:transferase activity"/>
    <property type="evidence" value="ECO:0007669"/>
    <property type="project" value="UniProtKB-KW"/>
</dbReference>
<evidence type="ECO:0000256" key="2">
    <source>
        <dbReference type="ARBA" id="ARBA00006464"/>
    </source>
</evidence>
<feature type="transmembrane region" description="Helical" evidence="9">
    <location>
        <begin position="93"/>
        <end position="117"/>
    </location>
</feature>
<comment type="similarity">
    <text evidence="2">Belongs to the bacterial sugar transferase family.</text>
</comment>
<protein>
    <submittedName>
        <fullName evidence="11">UDP-glucose:undecaprenyl-phosphate glucose-1-phosphate transferase</fullName>
    </submittedName>
</protein>
<gene>
    <name evidence="11" type="primary">wcaJ</name>
    <name evidence="11" type="ORF">EKPJFOCH_0499</name>
</gene>
<keyword evidence="3 11" id="KW-0808">Transferase</keyword>
<evidence type="ECO:0000256" key="8">
    <source>
        <dbReference type="SAM" id="MobiDB-lite"/>
    </source>
</evidence>
<dbReference type="NCBIfam" id="TIGR03023">
    <property type="entry name" value="WcaJ_sugtrans"/>
    <property type="match status" value="1"/>
</dbReference>
<dbReference type="Proteomes" id="UP001055101">
    <property type="component" value="Unassembled WGS sequence"/>
</dbReference>
<keyword evidence="12" id="KW-1185">Reference proteome</keyword>
<evidence type="ECO:0000256" key="1">
    <source>
        <dbReference type="ARBA" id="ARBA00004141"/>
    </source>
</evidence>
<evidence type="ECO:0000256" key="6">
    <source>
        <dbReference type="ARBA" id="ARBA00023136"/>
    </source>
</evidence>
<feature type="transmembrane region" description="Helical" evidence="9">
    <location>
        <begin position="331"/>
        <end position="351"/>
    </location>
</feature>
<dbReference type="Pfam" id="PF02397">
    <property type="entry name" value="Bac_transf"/>
    <property type="match status" value="1"/>
</dbReference>
<dbReference type="InterPro" id="IPR017475">
    <property type="entry name" value="EPS_sugar_tfrase"/>
</dbReference>